<evidence type="ECO:0000259" key="6">
    <source>
        <dbReference type="PROSITE" id="PS50048"/>
    </source>
</evidence>
<dbReference type="SUPFAM" id="SSF57701">
    <property type="entry name" value="Zn2/Cys6 DNA-binding domain"/>
    <property type="match status" value="1"/>
</dbReference>
<dbReference type="SMART" id="SM00066">
    <property type="entry name" value="GAL4"/>
    <property type="match status" value="1"/>
</dbReference>
<feature type="domain" description="Zn(2)-C6 fungal-type" evidence="6">
    <location>
        <begin position="10"/>
        <end position="38"/>
    </location>
</feature>
<protein>
    <recommendedName>
        <fullName evidence="6">Zn(2)-C6 fungal-type domain-containing protein</fullName>
    </recommendedName>
</protein>
<feature type="compositionally biased region" description="Low complexity" evidence="5">
    <location>
        <begin position="63"/>
        <end position="87"/>
    </location>
</feature>
<dbReference type="OrthoDB" id="4491390at2759"/>
<gene>
    <name evidence="7" type="ORF">PENSUB_10760</name>
</gene>
<dbReference type="STRING" id="1316194.A0A1Q5T8Q4"/>
<dbReference type="GO" id="GO:0003677">
    <property type="term" value="F:DNA binding"/>
    <property type="evidence" value="ECO:0007669"/>
    <property type="project" value="UniProtKB-KW"/>
</dbReference>
<dbReference type="Proteomes" id="UP000186955">
    <property type="component" value="Unassembled WGS sequence"/>
</dbReference>
<dbReference type="Pfam" id="PF00172">
    <property type="entry name" value="Zn_clus"/>
    <property type="match status" value="1"/>
</dbReference>
<feature type="region of interest" description="Disordered" evidence="5">
    <location>
        <begin position="57"/>
        <end position="106"/>
    </location>
</feature>
<keyword evidence="8" id="KW-1185">Reference proteome</keyword>
<evidence type="ECO:0000256" key="2">
    <source>
        <dbReference type="ARBA" id="ARBA00023125"/>
    </source>
</evidence>
<evidence type="ECO:0000256" key="5">
    <source>
        <dbReference type="SAM" id="MobiDB-lite"/>
    </source>
</evidence>
<dbReference type="PANTHER" id="PTHR38791">
    <property type="entry name" value="ZN(II)2CYS6 TRANSCRIPTION FACTOR (EUROFUNG)-RELATED-RELATED"/>
    <property type="match status" value="1"/>
</dbReference>
<sequence>MVYGGKPSTGCYLCRKRKIKCDEARPSCRNCAVYRQPCPGYRPDAVFRNETRKIERLAKKDASSSSSSSSSSIASSSTPTSKTNTPTAQSPTLTETQARQPQESALTLQRVQDSTWEQRALCYFFDQYTITGEGEDGMGHLEYLPSLYARCGEVSPPGELSPSVCLRSAVNATALMTLANVAHAPPLMIKARQGYGKAIRSLRAALASPSQAVQDETFASVVLLSLFEDITGERNGLFSSHTAGFEFLMKLRGQDQLGHQQGRDMFNFAYTHTYVEILALGDKPRCDFDWVMDMLDENDPIESLMLAATKMSQLFLSMQAAPNPPDQTTVESWIAAGLECDSVLSQWTLHLPDRWLPLAVYSPQGEPLLTYNRISNAGVWGYYRAVRVMLQQLLLNLNRTLTSITQKNQQPGGDTIPVESKLDETSLRAVIQEMTTDTCRSLPFSLSDVDNLGRPTKPNDNSRPIRAAQAYGMLWPLWYILSCGMPTSTQAQQIRTVLARVGSSLGIKLALILASEAERMRGDSQPVGTPVVGS</sequence>
<dbReference type="GO" id="GO:0008270">
    <property type="term" value="F:zinc ion binding"/>
    <property type="evidence" value="ECO:0007669"/>
    <property type="project" value="InterPro"/>
</dbReference>
<keyword evidence="2" id="KW-0238">DNA-binding</keyword>
<evidence type="ECO:0000313" key="7">
    <source>
        <dbReference type="EMBL" id="OKO96585.1"/>
    </source>
</evidence>
<evidence type="ECO:0000256" key="3">
    <source>
        <dbReference type="ARBA" id="ARBA00023163"/>
    </source>
</evidence>
<accession>A0A1Q5T8Q4</accession>
<name>A0A1Q5T8Q4_9EURO</name>
<dbReference type="PROSITE" id="PS00463">
    <property type="entry name" value="ZN2_CY6_FUNGAL_1"/>
    <property type="match status" value="1"/>
</dbReference>
<comment type="caution">
    <text evidence="7">The sequence shown here is derived from an EMBL/GenBank/DDBJ whole genome shotgun (WGS) entry which is preliminary data.</text>
</comment>
<dbReference type="Gene3D" id="4.10.240.10">
    <property type="entry name" value="Zn(2)-C6 fungal-type DNA-binding domain"/>
    <property type="match status" value="1"/>
</dbReference>
<evidence type="ECO:0000256" key="1">
    <source>
        <dbReference type="ARBA" id="ARBA00023015"/>
    </source>
</evidence>
<dbReference type="InterPro" id="IPR036864">
    <property type="entry name" value="Zn2-C6_fun-type_DNA-bd_sf"/>
</dbReference>
<keyword evidence="4" id="KW-0539">Nucleus</keyword>
<dbReference type="PROSITE" id="PS50048">
    <property type="entry name" value="ZN2_CY6_FUNGAL_2"/>
    <property type="match status" value="1"/>
</dbReference>
<evidence type="ECO:0000313" key="8">
    <source>
        <dbReference type="Proteomes" id="UP000186955"/>
    </source>
</evidence>
<keyword evidence="3" id="KW-0804">Transcription</keyword>
<dbReference type="InterPro" id="IPR053175">
    <property type="entry name" value="DHMBA_Reg_Transcription_Factor"/>
</dbReference>
<feature type="compositionally biased region" description="Polar residues" evidence="5">
    <location>
        <begin position="88"/>
        <end position="106"/>
    </location>
</feature>
<dbReference type="InterPro" id="IPR021858">
    <property type="entry name" value="Fun_TF"/>
</dbReference>
<dbReference type="CDD" id="cd00067">
    <property type="entry name" value="GAL4"/>
    <property type="match status" value="1"/>
</dbReference>
<dbReference type="EMBL" id="MNBE01000698">
    <property type="protein sequence ID" value="OKO96585.1"/>
    <property type="molecule type" value="Genomic_DNA"/>
</dbReference>
<reference evidence="7 8" key="1">
    <citation type="submission" date="2016-10" db="EMBL/GenBank/DDBJ databases">
        <title>Genome sequence of the ascomycete fungus Penicillium subrubescens.</title>
        <authorList>
            <person name="De Vries R.P."/>
            <person name="Peng M."/>
            <person name="Dilokpimol A."/>
            <person name="Hilden K."/>
            <person name="Makela M.R."/>
            <person name="Grigoriev I."/>
            <person name="Riley R."/>
            <person name="Granchi Z."/>
        </authorList>
    </citation>
    <scope>NUCLEOTIDE SEQUENCE [LARGE SCALE GENOMIC DNA]</scope>
    <source>
        <strain evidence="7 8">CBS 132785</strain>
    </source>
</reference>
<dbReference type="PANTHER" id="PTHR38791:SF12">
    <property type="entry name" value="TRANSCRIPTION FACTOR DOMAIN-CONTAINING PROTEIN-RELATED"/>
    <property type="match status" value="1"/>
</dbReference>
<organism evidence="7 8">
    <name type="scientific">Penicillium subrubescens</name>
    <dbReference type="NCBI Taxonomy" id="1316194"/>
    <lineage>
        <taxon>Eukaryota</taxon>
        <taxon>Fungi</taxon>
        <taxon>Dikarya</taxon>
        <taxon>Ascomycota</taxon>
        <taxon>Pezizomycotina</taxon>
        <taxon>Eurotiomycetes</taxon>
        <taxon>Eurotiomycetidae</taxon>
        <taxon>Eurotiales</taxon>
        <taxon>Aspergillaceae</taxon>
        <taxon>Penicillium</taxon>
    </lineage>
</organism>
<dbReference type="AlphaFoldDB" id="A0A1Q5T8Q4"/>
<dbReference type="InterPro" id="IPR001138">
    <property type="entry name" value="Zn2Cys6_DnaBD"/>
</dbReference>
<keyword evidence="1" id="KW-0805">Transcription regulation</keyword>
<evidence type="ECO:0000256" key="4">
    <source>
        <dbReference type="ARBA" id="ARBA00023242"/>
    </source>
</evidence>
<dbReference type="Pfam" id="PF11951">
    <property type="entry name" value="Fungal_trans_2"/>
    <property type="match status" value="1"/>
</dbReference>
<dbReference type="GO" id="GO:0000981">
    <property type="term" value="F:DNA-binding transcription factor activity, RNA polymerase II-specific"/>
    <property type="evidence" value="ECO:0007669"/>
    <property type="project" value="InterPro"/>
</dbReference>
<proteinExistence type="predicted"/>